<dbReference type="EMBL" id="JAPFFF010000051">
    <property type="protein sequence ID" value="KAK8839674.1"/>
    <property type="molecule type" value="Genomic_DNA"/>
</dbReference>
<evidence type="ECO:0000313" key="2">
    <source>
        <dbReference type="EMBL" id="KAK8839674.1"/>
    </source>
</evidence>
<evidence type="ECO:0000259" key="1">
    <source>
        <dbReference type="Pfam" id="PF11929"/>
    </source>
</evidence>
<evidence type="ECO:0000313" key="3">
    <source>
        <dbReference type="Proteomes" id="UP001470230"/>
    </source>
</evidence>
<dbReference type="PANTHER" id="PTHR24159">
    <property type="match status" value="1"/>
</dbReference>
<protein>
    <recommendedName>
        <fullName evidence="1">DUF3447 domain-containing protein</fullName>
    </recommendedName>
</protein>
<comment type="caution">
    <text evidence="2">The sequence shown here is derived from an EMBL/GenBank/DDBJ whole genome shotgun (WGS) entry which is preliminary data.</text>
</comment>
<dbReference type="PANTHER" id="PTHR24159:SF5">
    <property type="entry name" value="ANK_REP_REGION DOMAIN-CONTAINING PROTEIN"/>
    <property type="match status" value="1"/>
</dbReference>
<name>A0ABR2H0G1_9EUKA</name>
<dbReference type="Pfam" id="PF11929">
    <property type="entry name" value="DUF3447"/>
    <property type="match status" value="1"/>
</dbReference>
<organism evidence="2 3">
    <name type="scientific">Tritrichomonas musculus</name>
    <dbReference type="NCBI Taxonomy" id="1915356"/>
    <lineage>
        <taxon>Eukaryota</taxon>
        <taxon>Metamonada</taxon>
        <taxon>Parabasalia</taxon>
        <taxon>Tritrichomonadida</taxon>
        <taxon>Tritrichomonadidae</taxon>
        <taxon>Tritrichomonas</taxon>
    </lineage>
</organism>
<dbReference type="SUPFAM" id="SSF48403">
    <property type="entry name" value="Ankyrin repeat"/>
    <property type="match status" value="1"/>
</dbReference>
<gene>
    <name evidence="2" type="ORF">M9Y10_032048</name>
</gene>
<dbReference type="InterPro" id="IPR020683">
    <property type="entry name" value="DUF3447"/>
</dbReference>
<accession>A0ABR2H0G1</accession>
<reference evidence="2 3" key="1">
    <citation type="submission" date="2024-04" db="EMBL/GenBank/DDBJ databases">
        <title>Tritrichomonas musculus Genome.</title>
        <authorList>
            <person name="Alves-Ferreira E."/>
            <person name="Grigg M."/>
            <person name="Lorenzi H."/>
            <person name="Galac M."/>
        </authorList>
    </citation>
    <scope>NUCLEOTIDE SEQUENCE [LARGE SCALE GENOMIC DNA]</scope>
    <source>
        <strain evidence="2 3">EAF2021</strain>
    </source>
</reference>
<keyword evidence="3" id="KW-1185">Reference proteome</keyword>
<proteinExistence type="predicted"/>
<dbReference type="Proteomes" id="UP001470230">
    <property type="component" value="Unassembled WGS sequence"/>
</dbReference>
<dbReference type="InterPro" id="IPR036770">
    <property type="entry name" value="Ankyrin_rpt-contain_sf"/>
</dbReference>
<feature type="domain" description="DUF3447" evidence="1">
    <location>
        <begin position="244"/>
        <end position="322"/>
    </location>
</feature>
<sequence>MNTQIFLDKMKDIQANILEFINDNESDCEKIVKIFDDQIIRENQHELKTVLHLLVKICNNYRRTPSFFLKIDQILSYFKNDILKYFSNIEIFNIFKSNKRILLFLIEEKVILIDNYVVKKMMKEKYREMKYPEYFFPEIEFFLDVETKAAIKDDIENQLSSNFNEKRKNGENDNFICQLIKDDLIKEFASFISRNNMQLDSLIEPSIFETNSFLLKNKATTLIEYAAFMSANEIFDFLRLSQVKLTPSLWLYSIHGQNADMIHLLEDNHVKPNEVSYKECLKESIKCHYNDLVKYIFNKYLETEEKSFDTFIQSIKYFNFEFIQNDFINETSFFYLCRYDYSPLVDAILKNKHEDINKLIILNHFF</sequence>